<evidence type="ECO:0000313" key="7">
    <source>
        <dbReference type="EMBL" id="CCI46679.1"/>
    </source>
</evidence>
<evidence type="ECO:0000256" key="1">
    <source>
        <dbReference type="ARBA" id="ARBA00001946"/>
    </source>
</evidence>
<dbReference type="EC" id="3.6.1.1" evidence="3"/>
<dbReference type="AlphaFoldDB" id="A0A024GK18"/>
<dbReference type="EMBL" id="CAIX01000136">
    <property type="protein sequence ID" value="CCI46679.1"/>
    <property type="molecule type" value="Genomic_DNA"/>
</dbReference>
<dbReference type="Pfam" id="PF00719">
    <property type="entry name" value="Pyrophosphatase"/>
    <property type="match status" value="1"/>
</dbReference>
<proteinExistence type="inferred from homology"/>
<protein>
    <recommendedName>
        <fullName evidence="3">inorganic diphosphatase</fullName>
        <ecNumber evidence="3">3.6.1.1</ecNumber>
    </recommendedName>
</protein>
<keyword evidence="5" id="KW-0378">Hydrolase</keyword>
<dbReference type="GO" id="GO:0006796">
    <property type="term" value="P:phosphate-containing compound metabolic process"/>
    <property type="evidence" value="ECO:0007669"/>
    <property type="project" value="InterPro"/>
</dbReference>
<dbReference type="InParanoid" id="A0A024GK18"/>
<evidence type="ECO:0000256" key="5">
    <source>
        <dbReference type="ARBA" id="ARBA00022801"/>
    </source>
</evidence>
<dbReference type="GO" id="GO:0004427">
    <property type="term" value="F:inorganic diphosphate phosphatase activity"/>
    <property type="evidence" value="ECO:0007669"/>
    <property type="project" value="UniProtKB-EC"/>
</dbReference>
<comment type="cofactor">
    <cofactor evidence="1">
        <name>Mg(2+)</name>
        <dbReference type="ChEBI" id="CHEBI:18420"/>
    </cofactor>
</comment>
<name>A0A024GK18_9STRA</name>
<evidence type="ECO:0000256" key="3">
    <source>
        <dbReference type="ARBA" id="ARBA00012146"/>
    </source>
</evidence>
<dbReference type="SUPFAM" id="SSF50324">
    <property type="entry name" value="Inorganic pyrophosphatase"/>
    <property type="match status" value="1"/>
</dbReference>
<accession>A0A024GK18</accession>
<keyword evidence="6" id="KW-0460">Magnesium</keyword>
<gene>
    <name evidence="7" type="ORF">BN9_076340</name>
</gene>
<dbReference type="InterPro" id="IPR008162">
    <property type="entry name" value="Pyrophosphatase"/>
</dbReference>
<dbReference type="PROSITE" id="PS00387">
    <property type="entry name" value="PPASE"/>
    <property type="match status" value="1"/>
</dbReference>
<comment type="similarity">
    <text evidence="2">Belongs to the PPase family.</text>
</comment>
<keyword evidence="8" id="KW-1185">Reference proteome</keyword>
<sequence length="185" mass="20896">MYKMEVNKEHKNNPIMQDTTHNGTRGRTFLYGIPFFNYGMFAQTWENPKMRNTDGNGGDNDPLDVLEIGSRTLPMGSVNPVKILGSLALIDQGEIDHKILALSIHDPEADRIHSVDDLRPGLLNDIIDWLRNYKTAEGYPINHFTQGHPLPPKEAEEIIISTHDQWKALRNGSIEQKAFFLGTSS</sequence>
<evidence type="ECO:0000256" key="4">
    <source>
        <dbReference type="ARBA" id="ARBA00022723"/>
    </source>
</evidence>
<dbReference type="Proteomes" id="UP000053237">
    <property type="component" value="Unassembled WGS sequence"/>
</dbReference>
<dbReference type="GO" id="GO:0000287">
    <property type="term" value="F:magnesium ion binding"/>
    <property type="evidence" value="ECO:0007669"/>
    <property type="project" value="InterPro"/>
</dbReference>
<evidence type="ECO:0000256" key="2">
    <source>
        <dbReference type="ARBA" id="ARBA00006220"/>
    </source>
</evidence>
<evidence type="ECO:0000313" key="8">
    <source>
        <dbReference type="Proteomes" id="UP000053237"/>
    </source>
</evidence>
<evidence type="ECO:0000256" key="6">
    <source>
        <dbReference type="ARBA" id="ARBA00022842"/>
    </source>
</evidence>
<dbReference type="GO" id="GO:0005737">
    <property type="term" value="C:cytoplasm"/>
    <property type="evidence" value="ECO:0007669"/>
    <property type="project" value="InterPro"/>
</dbReference>
<reference evidence="7 8" key="1">
    <citation type="submission" date="2012-05" db="EMBL/GenBank/DDBJ databases">
        <title>Recombination and specialization in a pathogen metapopulation.</title>
        <authorList>
            <person name="Gardiner A."/>
            <person name="Kemen E."/>
            <person name="Schultz-Larsen T."/>
            <person name="MacLean D."/>
            <person name="Van Oosterhout C."/>
            <person name="Jones J.D.G."/>
        </authorList>
    </citation>
    <scope>NUCLEOTIDE SEQUENCE [LARGE SCALE GENOMIC DNA]</scope>
    <source>
        <strain evidence="7 8">Ac Nc2</strain>
    </source>
</reference>
<dbReference type="InterPro" id="IPR036649">
    <property type="entry name" value="Pyrophosphatase_sf"/>
</dbReference>
<dbReference type="PANTHER" id="PTHR10286">
    <property type="entry name" value="INORGANIC PYROPHOSPHATASE"/>
    <property type="match status" value="1"/>
</dbReference>
<keyword evidence="4" id="KW-0479">Metal-binding</keyword>
<dbReference type="OrthoDB" id="506431at2759"/>
<organism evidence="7 8">
    <name type="scientific">Albugo candida</name>
    <dbReference type="NCBI Taxonomy" id="65357"/>
    <lineage>
        <taxon>Eukaryota</taxon>
        <taxon>Sar</taxon>
        <taxon>Stramenopiles</taxon>
        <taxon>Oomycota</taxon>
        <taxon>Peronosporomycetes</taxon>
        <taxon>Albuginales</taxon>
        <taxon>Albuginaceae</taxon>
        <taxon>Albugo</taxon>
    </lineage>
</organism>
<dbReference type="Gene3D" id="3.90.80.10">
    <property type="entry name" value="Inorganic pyrophosphatase"/>
    <property type="match status" value="1"/>
</dbReference>
<comment type="caution">
    <text evidence="7">The sequence shown here is derived from an EMBL/GenBank/DDBJ whole genome shotgun (WGS) entry which is preliminary data.</text>
</comment>
<dbReference type="STRING" id="65357.A0A024GK18"/>